<evidence type="ECO:0000313" key="2">
    <source>
        <dbReference type="Proteomes" id="UP000053319"/>
    </source>
</evidence>
<accession>R7SLP3</accession>
<dbReference type="HOGENOM" id="CLU_041809_1_0_1"/>
<reference evidence="1 2" key="1">
    <citation type="journal article" date="2012" name="Science">
        <title>The Paleozoic origin of enzymatic lignin decomposition reconstructed from 31 fungal genomes.</title>
        <authorList>
            <person name="Floudas D."/>
            <person name="Binder M."/>
            <person name="Riley R."/>
            <person name="Barry K."/>
            <person name="Blanchette R.A."/>
            <person name="Henrissat B."/>
            <person name="Martinez A.T."/>
            <person name="Otillar R."/>
            <person name="Spatafora J.W."/>
            <person name="Yadav J.S."/>
            <person name="Aerts A."/>
            <person name="Benoit I."/>
            <person name="Boyd A."/>
            <person name="Carlson A."/>
            <person name="Copeland A."/>
            <person name="Coutinho P.M."/>
            <person name="de Vries R.P."/>
            <person name="Ferreira P."/>
            <person name="Findley K."/>
            <person name="Foster B."/>
            <person name="Gaskell J."/>
            <person name="Glotzer D."/>
            <person name="Gorecki P."/>
            <person name="Heitman J."/>
            <person name="Hesse C."/>
            <person name="Hori C."/>
            <person name="Igarashi K."/>
            <person name="Jurgens J.A."/>
            <person name="Kallen N."/>
            <person name="Kersten P."/>
            <person name="Kohler A."/>
            <person name="Kuees U."/>
            <person name="Kumar T.K.A."/>
            <person name="Kuo A."/>
            <person name="LaButti K."/>
            <person name="Larrondo L.F."/>
            <person name="Lindquist E."/>
            <person name="Ling A."/>
            <person name="Lombard V."/>
            <person name="Lucas S."/>
            <person name="Lundell T."/>
            <person name="Martin R."/>
            <person name="McLaughlin D.J."/>
            <person name="Morgenstern I."/>
            <person name="Morin E."/>
            <person name="Murat C."/>
            <person name="Nagy L.G."/>
            <person name="Nolan M."/>
            <person name="Ohm R.A."/>
            <person name="Patyshakuliyeva A."/>
            <person name="Rokas A."/>
            <person name="Ruiz-Duenas F.J."/>
            <person name="Sabat G."/>
            <person name="Salamov A."/>
            <person name="Samejima M."/>
            <person name="Schmutz J."/>
            <person name="Slot J.C."/>
            <person name="St John F."/>
            <person name="Stenlid J."/>
            <person name="Sun H."/>
            <person name="Sun S."/>
            <person name="Syed K."/>
            <person name="Tsang A."/>
            <person name="Wiebenga A."/>
            <person name="Young D."/>
            <person name="Pisabarro A."/>
            <person name="Eastwood D.C."/>
            <person name="Martin F."/>
            <person name="Cullen D."/>
            <person name="Grigoriev I.V."/>
            <person name="Hibbett D.S."/>
        </authorList>
    </citation>
    <scope>NUCLEOTIDE SEQUENCE [LARGE SCALE GENOMIC DNA]</scope>
    <source>
        <strain evidence="1 2">LYAD-421 SS1</strain>
    </source>
</reference>
<dbReference type="AlphaFoldDB" id="R7SLP3"/>
<dbReference type="EMBL" id="JH719458">
    <property type="protein sequence ID" value="EJF57064.1"/>
    <property type="molecule type" value="Genomic_DNA"/>
</dbReference>
<dbReference type="KEGG" id="dsq:DICSQDRAFT_163604"/>
<sequence length="265" mass="29982">MALNVSPQPQVQKRPQWPIIRDTVITPVHVYAVHDMLSGLGLPTELVLYIVELAEYCPVVRTKRNEYDSVIVHARVERSAARLYFLCPPLPETLDGRRVRKIVWTIKGGDFSDEGSPRPWQHLRERSWYDASIFRQIELGPDRKDVTAAGGLYDVYQSPEELWQKIRDVGWTLVPNGESCVWRIQTNTIGQRPAEPYIIEWTRHQEADATQAMGCSTGGGASFIEALQPGDRIGLWMRVVSPGWGNYDVNNYVISGSLEIVYGGC</sequence>
<name>R7SLP3_DICSQ</name>
<proteinExistence type="predicted"/>
<gene>
    <name evidence="1" type="ORF">DICSQDRAFT_163604</name>
</gene>
<dbReference type="GeneID" id="18838250"/>
<dbReference type="OrthoDB" id="66095at2759"/>
<evidence type="ECO:0000313" key="1">
    <source>
        <dbReference type="EMBL" id="EJF57064.1"/>
    </source>
</evidence>
<protein>
    <submittedName>
        <fullName evidence="1">Uncharacterized protein</fullName>
    </submittedName>
</protein>
<dbReference type="Proteomes" id="UP000053319">
    <property type="component" value="Unassembled WGS sequence"/>
</dbReference>
<dbReference type="RefSeq" id="XP_007370230.1">
    <property type="nucleotide sequence ID" value="XM_007370168.1"/>
</dbReference>
<organism evidence="1 2">
    <name type="scientific">Dichomitus squalens (strain LYAD-421)</name>
    <name type="common">Western red white-rot fungus</name>
    <dbReference type="NCBI Taxonomy" id="732165"/>
    <lineage>
        <taxon>Eukaryota</taxon>
        <taxon>Fungi</taxon>
        <taxon>Dikarya</taxon>
        <taxon>Basidiomycota</taxon>
        <taxon>Agaricomycotina</taxon>
        <taxon>Agaricomycetes</taxon>
        <taxon>Polyporales</taxon>
        <taxon>Polyporaceae</taxon>
        <taxon>Dichomitus</taxon>
    </lineage>
</organism>